<feature type="transmembrane region" description="Helical" evidence="2">
    <location>
        <begin position="22"/>
        <end position="38"/>
    </location>
</feature>
<evidence type="ECO:0000256" key="2">
    <source>
        <dbReference type="SAM" id="Phobius"/>
    </source>
</evidence>
<keyword evidence="2" id="KW-0812">Transmembrane</keyword>
<organism evidence="3 4">
    <name type="scientific">Reticulomyxa filosa</name>
    <dbReference type="NCBI Taxonomy" id="46433"/>
    <lineage>
        <taxon>Eukaryota</taxon>
        <taxon>Sar</taxon>
        <taxon>Rhizaria</taxon>
        <taxon>Retaria</taxon>
        <taxon>Foraminifera</taxon>
        <taxon>Monothalamids</taxon>
        <taxon>Reticulomyxidae</taxon>
        <taxon>Reticulomyxa</taxon>
    </lineage>
</organism>
<name>X6P1A2_RETFI</name>
<evidence type="ECO:0000256" key="1">
    <source>
        <dbReference type="SAM" id="MobiDB-lite"/>
    </source>
</evidence>
<dbReference type="Proteomes" id="UP000023152">
    <property type="component" value="Unassembled WGS sequence"/>
</dbReference>
<feature type="compositionally biased region" description="Basic residues" evidence="1">
    <location>
        <begin position="51"/>
        <end position="79"/>
    </location>
</feature>
<keyword evidence="2" id="KW-0472">Membrane</keyword>
<sequence>MKTKDIIIGDALQKNKNNNKKNSFFFFYFSFVPFPFLFQRKTTKMTNEHFTRKKKQKGKKSKQKKNIHIGKKKHHWLIHKTQEKK</sequence>
<protein>
    <submittedName>
        <fullName evidence="3">Uncharacterized protein</fullName>
    </submittedName>
</protein>
<dbReference type="AlphaFoldDB" id="X6P1A2"/>
<dbReference type="EMBL" id="ASPP01004282">
    <property type="protein sequence ID" value="ETO32335.1"/>
    <property type="molecule type" value="Genomic_DNA"/>
</dbReference>
<proteinExistence type="predicted"/>
<gene>
    <name evidence="3" type="ORF">RFI_04784</name>
</gene>
<accession>X6P1A2</accession>
<keyword evidence="4" id="KW-1185">Reference proteome</keyword>
<reference evidence="3 4" key="1">
    <citation type="journal article" date="2013" name="Curr. Biol.">
        <title>The Genome of the Foraminiferan Reticulomyxa filosa.</title>
        <authorList>
            <person name="Glockner G."/>
            <person name="Hulsmann N."/>
            <person name="Schleicher M."/>
            <person name="Noegel A.A."/>
            <person name="Eichinger L."/>
            <person name="Gallinger C."/>
            <person name="Pawlowski J."/>
            <person name="Sierra R."/>
            <person name="Euteneuer U."/>
            <person name="Pillet L."/>
            <person name="Moustafa A."/>
            <person name="Platzer M."/>
            <person name="Groth M."/>
            <person name="Szafranski K."/>
            <person name="Schliwa M."/>
        </authorList>
    </citation>
    <scope>NUCLEOTIDE SEQUENCE [LARGE SCALE GENOMIC DNA]</scope>
</reference>
<evidence type="ECO:0000313" key="4">
    <source>
        <dbReference type="Proteomes" id="UP000023152"/>
    </source>
</evidence>
<keyword evidence="2" id="KW-1133">Transmembrane helix</keyword>
<evidence type="ECO:0000313" key="3">
    <source>
        <dbReference type="EMBL" id="ETO32335.1"/>
    </source>
</evidence>
<feature type="region of interest" description="Disordered" evidence="1">
    <location>
        <begin position="47"/>
        <end position="85"/>
    </location>
</feature>
<comment type="caution">
    <text evidence="3">The sequence shown here is derived from an EMBL/GenBank/DDBJ whole genome shotgun (WGS) entry which is preliminary data.</text>
</comment>